<comment type="caution">
    <text evidence="5">The sequence shown here is derived from an EMBL/GenBank/DDBJ whole genome shotgun (WGS) entry which is preliminary data.</text>
</comment>
<evidence type="ECO:0000256" key="2">
    <source>
        <dbReference type="SAM" id="Coils"/>
    </source>
</evidence>
<evidence type="ECO:0000256" key="1">
    <source>
        <dbReference type="ARBA" id="ARBA00010884"/>
    </source>
</evidence>
<proteinExistence type="inferred from homology"/>
<dbReference type="EMBL" id="CAMXCT020006811">
    <property type="protein sequence ID" value="CAL1173828.1"/>
    <property type="molecule type" value="Genomic_DNA"/>
</dbReference>
<dbReference type="Pfam" id="PF12146">
    <property type="entry name" value="Hydrolase_4"/>
    <property type="match status" value="1"/>
</dbReference>
<dbReference type="InterPro" id="IPR029058">
    <property type="entry name" value="AB_hydrolase_fold"/>
</dbReference>
<dbReference type="EMBL" id="CAMXCT030006811">
    <property type="protein sequence ID" value="CAL4807765.1"/>
    <property type="molecule type" value="Genomic_DNA"/>
</dbReference>
<dbReference type="AlphaFoldDB" id="A0A9P1M649"/>
<feature type="domain" description="Serine aminopeptidase S33" evidence="4">
    <location>
        <begin position="149"/>
        <end position="379"/>
    </location>
</feature>
<evidence type="ECO:0000259" key="4">
    <source>
        <dbReference type="Pfam" id="PF12146"/>
    </source>
</evidence>
<accession>A0A9P1M649</accession>
<comment type="similarity">
    <text evidence="1">Belongs to the AB hydrolase superfamily. AB hydrolase 4 family.</text>
</comment>
<dbReference type="Gene3D" id="3.40.50.1820">
    <property type="entry name" value="alpha/beta hydrolase"/>
    <property type="match status" value="1"/>
</dbReference>
<organism evidence="5">
    <name type="scientific">Cladocopium goreaui</name>
    <dbReference type="NCBI Taxonomy" id="2562237"/>
    <lineage>
        <taxon>Eukaryota</taxon>
        <taxon>Sar</taxon>
        <taxon>Alveolata</taxon>
        <taxon>Dinophyceae</taxon>
        <taxon>Suessiales</taxon>
        <taxon>Symbiodiniaceae</taxon>
        <taxon>Cladocopium</taxon>
    </lineage>
</organism>
<dbReference type="Proteomes" id="UP001152797">
    <property type="component" value="Unassembled WGS sequence"/>
</dbReference>
<name>A0A9P1M649_9DINO</name>
<evidence type="ECO:0000313" key="6">
    <source>
        <dbReference type="EMBL" id="CAL4807765.1"/>
    </source>
</evidence>
<dbReference type="InterPro" id="IPR000952">
    <property type="entry name" value="AB_hydrolase_4_CS"/>
</dbReference>
<dbReference type="PANTHER" id="PTHR10794:SF63">
    <property type="entry name" value="ALPHA_BETA HYDROLASE 1, ISOFORM A"/>
    <property type="match status" value="1"/>
</dbReference>
<dbReference type="PROSITE" id="PS01133">
    <property type="entry name" value="UPF0017"/>
    <property type="match status" value="1"/>
</dbReference>
<dbReference type="EMBL" id="CAMXCT010006811">
    <property type="protein sequence ID" value="CAI4020453.1"/>
    <property type="molecule type" value="Genomic_DNA"/>
</dbReference>
<feature type="region of interest" description="Disordered" evidence="3">
    <location>
        <begin position="484"/>
        <end position="503"/>
    </location>
</feature>
<sequence>MPTWGRWLPLAIGFGGLLSYRPSFIGILRPRARAAHAAGALPETYVEATGATEATDGREGLYFQRHSRLAQHLFAENGLRSFATWRDWYQAPWWLQQGDVMTVLAGTLREVQAVACETHFVETLDGGILALDAFSLPGTGTADDAPVAVLIPGLGGSANGGYVRNMAFSLLHRGFHVLGLNMRGVGAAKLRTPRFASAHRGSTGDLREAVSYIRNTLLPGQSPRKVFAMGWSLGGNIVVNALAEQGPDHHGPAHLDGGVALCATHCLTRTARQYDEHWPMRHLYDPHVLRNLKKMLEPAMPFYRSGPVPSAVAADAVAVDHQRIASATRIRDIDEALIRRMFGYSSVEEYYHQASCSRRLADVTVPLLLISAADDPMTTSWVPLETVRSNEQVILAYTKHGGHIAWHDEKNVRKSHWVEDGVGSFLERLLTWHDGEGDAVERKGGLRESAEDLLRRFLQHEVPQLQNRLAEAAEERAALQRRTLERAAQPAPRSAGERTQPKEAPRACFHIVKSILVQSIDIADMSTGFNAPVPQICLLVIVVISILLCQNLAQVDRGHIARHALQLQELIFAPSSDGTAPPTAANAGTADVVPEVAVETSSSTIAPLVEEKKERGNSSDPGAVEWFDSSYFATVPREKTLKCPLEATVNQWNGRLGNHIHQILNMVLFAHLCSIAEVHFPKHQDNTHAYSHQIGLLDMPTTLSFPPREQILNHPLKCPRHSRHTHPWFGNYCFTNTPMWVYHQLALHFVRPYLGDYIRECLTIPEDADAEQTLTVHMRADDVAKYPEYSWGQPPCSMYEKIIKENKFSRIIFVKKGDAPCAKRLLAVAEEAQISVTYPPAFDETNFKPWHMRIFYRETHNLATDFCTLMRARHLVLSYSTFSVSAALLSTSIKTMYRRREALWESYLKSPGINCNTWPGVTMYDYGIQMWGIHDGIHGIADGRMDFPRFFCWFFFKWVKINVHTVRKMLIFVT</sequence>
<evidence type="ECO:0000313" key="5">
    <source>
        <dbReference type="EMBL" id="CAI4020453.1"/>
    </source>
</evidence>
<keyword evidence="7" id="KW-1185">Reference proteome</keyword>
<evidence type="ECO:0000313" key="7">
    <source>
        <dbReference type="Proteomes" id="UP001152797"/>
    </source>
</evidence>
<dbReference type="OrthoDB" id="430116at2759"/>
<dbReference type="GO" id="GO:0034338">
    <property type="term" value="F:short-chain carboxylesterase activity"/>
    <property type="evidence" value="ECO:0007669"/>
    <property type="project" value="TreeGrafter"/>
</dbReference>
<reference evidence="5" key="1">
    <citation type="submission" date="2022-10" db="EMBL/GenBank/DDBJ databases">
        <authorList>
            <person name="Chen Y."/>
            <person name="Dougan E. K."/>
            <person name="Chan C."/>
            <person name="Rhodes N."/>
            <person name="Thang M."/>
        </authorList>
    </citation>
    <scope>NUCLEOTIDE SEQUENCE</scope>
</reference>
<evidence type="ECO:0000256" key="3">
    <source>
        <dbReference type="SAM" id="MobiDB-lite"/>
    </source>
</evidence>
<keyword evidence="2" id="KW-0175">Coiled coil</keyword>
<dbReference type="PANTHER" id="PTHR10794">
    <property type="entry name" value="ABHYDROLASE DOMAIN-CONTAINING PROTEIN"/>
    <property type="match status" value="1"/>
</dbReference>
<dbReference type="InterPro" id="IPR022742">
    <property type="entry name" value="Hydrolase_4"/>
</dbReference>
<protein>
    <submittedName>
        <fullName evidence="6">AB hydrolase-1 domain-containing protein</fullName>
    </submittedName>
</protein>
<reference evidence="6 7" key="2">
    <citation type="submission" date="2024-05" db="EMBL/GenBank/DDBJ databases">
        <authorList>
            <person name="Chen Y."/>
            <person name="Shah S."/>
            <person name="Dougan E. K."/>
            <person name="Thang M."/>
            <person name="Chan C."/>
        </authorList>
    </citation>
    <scope>NUCLEOTIDE SEQUENCE [LARGE SCALE GENOMIC DNA]</scope>
</reference>
<keyword evidence="6" id="KW-0378">Hydrolase</keyword>
<gene>
    <name evidence="5" type="ORF">C1SCF055_LOCUS44868</name>
</gene>
<feature type="coiled-coil region" evidence="2">
    <location>
        <begin position="455"/>
        <end position="482"/>
    </location>
</feature>
<dbReference type="GO" id="GO:0047372">
    <property type="term" value="F:monoacylglycerol lipase activity"/>
    <property type="evidence" value="ECO:0007669"/>
    <property type="project" value="TreeGrafter"/>
</dbReference>
<dbReference type="InterPro" id="IPR050960">
    <property type="entry name" value="AB_hydrolase_4_sf"/>
</dbReference>
<dbReference type="SUPFAM" id="SSF53474">
    <property type="entry name" value="alpha/beta-Hydrolases"/>
    <property type="match status" value="1"/>
</dbReference>